<gene>
    <name evidence="1" type="ORF">ACFP81_05330</name>
</gene>
<dbReference type="RefSeq" id="WP_380082493.1">
    <property type="nucleotide sequence ID" value="NZ_JBHSWD010000001.1"/>
</dbReference>
<comment type="caution">
    <text evidence="1">The sequence shown here is derived from an EMBL/GenBank/DDBJ whole genome shotgun (WGS) entry which is preliminary data.</text>
</comment>
<accession>A0ABW1YBA9</accession>
<dbReference type="Proteomes" id="UP001596297">
    <property type="component" value="Unassembled WGS sequence"/>
</dbReference>
<protein>
    <submittedName>
        <fullName evidence="1">Uncharacterized protein</fullName>
    </submittedName>
</protein>
<proteinExistence type="predicted"/>
<organism evidence="1 2">
    <name type="scientific">Deinococcus lacus</name>
    <dbReference type="NCBI Taxonomy" id="392561"/>
    <lineage>
        <taxon>Bacteria</taxon>
        <taxon>Thermotogati</taxon>
        <taxon>Deinococcota</taxon>
        <taxon>Deinococci</taxon>
        <taxon>Deinococcales</taxon>
        <taxon>Deinococcaceae</taxon>
        <taxon>Deinococcus</taxon>
    </lineage>
</organism>
<reference evidence="2" key="1">
    <citation type="journal article" date="2019" name="Int. J. Syst. Evol. Microbiol.">
        <title>The Global Catalogue of Microorganisms (GCM) 10K type strain sequencing project: providing services to taxonomists for standard genome sequencing and annotation.</title>
        <authorList>
            <consortium name="The Broad Institute Genomics Platform"/>
            <consortium name="The Broad Institute Genome Sequencing Center for Infectious Disease"/>
            <person name="Wu L."/>
            <person name="Ma J."/>
        </authorList>
    </citation>
    <scope>NUCLEOTIDE SEQUENCE [LARGE SCALE GENOMIC DNA]</scope>
    <source>
        <strain evidence="2">CGMCC 1.15772</strain>
    </source>
</reference>
<dbReference type="EMBL" id="JBHSWD010000001">
    <property type="protein sequence ID" value="MFC6591489.1"/>
    <property type="molecule type" value="Genomic_DNA"/>
</dbReference>
<name>A0ABW1YBA9_9DEIO</name>
<keyword evidence="2" id="KW-1185">Reference proteome</keyword>
<sequence length="44" mass="4854">MDADTPWKAGEAWRGPVEVQTAQLEVLEVGGRQLPFIEDAQEAD</sequence>
<evidence type="ECO:0000313" key="2">
    <source>
        <dbReference type="Proteomes" id="UP001596297"/>
    </source>
</evidence>
<evidence type="ECO:0000313" key="1">
    <source>
        <dbReference type="EMBL" id="MFC6591489.1"/>
    </source>
</evidence>